<keyword evidence="2" id="KW-1185">Reference proteome</keyword>
<evidence type="ECO:0000313" key="2">
    <source>
        <dbReference type="Proteomes" id="UP001365128"/>
    </source>
</evidence>
<evidence type="ECO:0008006" key="3">
    <source>
        <dbReference type="Google" id="ProtNLM"/>
    </source>
</evidence>
<dbReference type="Proteomes" id="UP001365128">
    <property type="component" value="Unassembled WGS sequence"/>
</dbReference>
<protein>
    <recommendedName>
        <fullName evidence="3">Secreted protein</fullName>
    </recommendedName>
</protein>
<evidence type="ECO:0000313" key="1">
    <source>
        <dbReference type="EMBL" id="KAK7537822.1"/>
    </source>
</evidence>
<dbReference type="EMBL" id="JBBPDW010000032">
    <property type="protein sequence ID" value="KAK7537822.1"/>
    <property type="molecule type" value="Genomic_DNA"/>
</dbReference>
<organism evidence="1 2">
    <name type="scientific">Phyllosticta citricarpa</name>
    <dbReference type="NCBI Taxonomy" id="55181"/>
    <lineage>
        <taxon>Eukaryota</taxon>
        <taxon>Fungi</taxon>
        <taxon>Dikarya</taxon>
        <taxon>Ascomycota</taxon>
        <taxon>Pezizomycotina</taxon>
        <taxon>Dothideomycetes</taxon>
        <taxon>Dothideomycetes incertae sedis</taxon>
        <taxon>Botryosphaeriales</taxon>
        <taxon>Phyllostictaceae</taxon>
        <taxon>Phyllosticta</taxon>
    </lineage>
</organism>
<proteinExistence type="predicted"/>
<reference evidence="1 2" key="1">
    <citation type="submission" date="2024-04" db="EMBL/GenBank/DDBJ databases">
        <title>Phyllosticta paracitricarpa is synonymous to the EU quarantine fungus P. citricarpa based on phylogenomic analyses.</title>
        <authorList>
            <consortium name="Lawrence Berkeley National Laboratory"/>
            <person name="Van Ingen-Buijs V.A."/>
            <person name="Van Westerhoven A.C."/>
            <person name="Haridas S."/>
            <person name="Skiadas P."/>
            <person name="Martin F."/>
            <person name="Groenewald J.Z."/>
            <person name="Crous P.W."/>
            <person name="Seidl M.F."/>
        </authorList>
    </citation>
    <scope>NUCLEOTIDE SEQUENCE [LARGE SCALE GENOMIC DNA]</scope>
    <source>
        <strain evidence="1 2">CBS 122670</strain>
    </source>
</reference>
<sequence length="217" mass="23842">MSLWVEFALVGTMQPRACASAGSFGPVLYRLLFSLCDSEALEERDKCSKTSDRFLSFKSTGTCQHPPACLSAAFSPAHPLCHPKKLTECFARKLIPAASAPLSVFSSVNFTSYAPRRPRGKSSLSLARPSGIEMQNGVVPCRSKYARGRRGRRPAQLRTLGAFERTLRRKTWEFKDGVDGQSECSHLPPCPTGQPPIFLVRCVWLSLLSGACGCARW</sequence>
<name>A0ABR1LRM0_9PEZI</name>
<gene>
    <name evidence="1" type="ORF">IWX46DRAFT_241690</name>
</gene>
<comment type="caution">
    <text evidence="1">The sequence shown here is derived from an EMBL/GenBank/DDBJ whole genome shotgun (WGS) entry which is preliminary data.</text>
</comment>
<accession>A0ABR1LRM0</accession>